<dbReference type="Gene3D" id="1.20.1290.10">
    <property type="entry name" value="AhpD-like"/>
    <property type="match status" value="1"/>
</dbReference>
<dbReference type="GO" id="GO:0051920">
    <property type="term" value="F:peroxiredoxin activity"/>
    <property type="evidence" value="ECO:0007669"/>
    <property type="project" value="InterPro"/>
</dbReference>
<name>A0A919PZU7_9ACTN</name>
<evidence type="ECO:0000313" key="2">
    <source>
        <dbReference type="EMBL" id="GIG51603.1"/>
    </source>
</evidence>
<organism evidence="2 3">
    <name type="scientific">Dactylosporangium siamense</name>
    <dbReference type="NCBI Taxonomy" id="685454"/>
    <lineage>
        <taxon>Bacteria</taxon>
        <taxon>Bacillati</taxon>
        <taxon>Actinomycetota</taxon>
        <taxon>Actinomycetes</taxon>
        <taxon>Micromonosporales</taxon>
        <taxon>Micromonosporaceae</taxon>
        <taxon>Dactylosporangium</taxon>
    </lineage>
</organism>
<accession>A0A919PZU7</accession>
<dbReference type="InterPro" id="IPR003779">
    <property type="entry name" value="CMD-like"/>
</dbReference>
<dbReference type="EMBL" id="BONQ01000157">
    <property type="protein sequence ID" value="GIG51603.1"/>
    <property type="molecule type" value="Genomic_DNA"/>
</dbReference>
<dbReference type="Proteomes" id="UP000660611">
    <property type="component" value="Unassembled WGS sequence"/>
</dbReference>
<proteinExistence type="predicted"/>
<dbReference type="AlphaFoldDB" id="A0A919PZU7"/>
<dbReference type="Pfam" id="PF02627">
    <property type="entry name" value="CMD"/>
    <property type="match status" value="1"/>
</dbReference>
<gene>
    <name evidence="2" type="ORF">Dsi01nite_096440</name>
</gene>
<dbReference type="RefSeq" id="WP_203853213.1">
    <property type="nucleotide sequence ID" value="NZ_BAAAVW010000025.1"/>
</dbReference>
<evidence type="ECO:0000313" key="3">
    <source>
        <dbReference type="Proteomes" id="UP000660611"/>
    </source>
</evidence>
<reference evidence="2" key="1">
    <citation type="submission" date="2021-01" db="EMBL/GenBank/DDBJ databases">
        <title>Whole genome shotgun sequence of Dactylosporangium siamense NBRC 106093.</title>
        <authorList>
            <person name="Komaki H."/>
            <person name="Tamura T."/>
        </authorList>
    </citation>
    <scope>NUCLEOTIDE SEQUENCE</scope>
    <source>
        <strain evidence="2">NBRC 106093</strain>
    </source>
</reference>
<dbReference type="InterPro" id="IPR029032">
    <property type="entry name" value="AhpD-like"/>
</dbReference>
<evidence type="ECO:0000259" key="1">
    <source>
        <dbReference type="Pfam" id="PF02627"/>
    </source>
</evidence>
<dbReference type="SUPFAM" id="SSF69118">
    <property type="entry name" value="AhpD-like"/>
    <property type="match status" value="1"/>
</dbReference>
<keyword evidence="3" id="KW-1185">Reference proteome</keyword>
<comment type="caution">
    <text evidence="2">The sequence shown here is derived from an EMBL/GenBank/DDBJ whole genome shotgun (WGS) entry which is preliminary data.</text>
</comment>
<protein>
    <recommendedName>
        <fullName evidence="1">Carboxymuconolactone decarboxylase-like domain-containing protein</fullName>
    </recommendedName>
</protein>
<sequence>MTVAMSQWGGYEPGRFLSLTLREREIVILRTCARRGCEYEWGAHVLVFANRVTAA</sequence>
<feature type="domain" description="Carboxymuconolactone decarboxylase-like" evidence="1">
    <location>
        <begin position="18"/>
        <end position="45"/>
    </location>
</feature>